<comment type="caution">
    <text evidence="1">The sequence shown here is derived from an EMBL/GenBank/DDBJ whole genome shotgun (WGS) entry which is preliminary data.</text>
</comment>
<reference evidence="1 2" key="1">
    <citation type="journal article" date="2015" name="Microbiome">
        <title>Genomic resolution of linkages in carbon, nitrogen, and sulfur cycling among widespread estuary sediment bacteria.</title>
        <authorList>
            <person name="Baker B.J."/>
            <person name="Lazar C.S."/>
            <person name="Teske A.P."/>
            <person name="Dick G.J."/>
        </authorList>
    </citation>
    <scope>NUCLEOTIDE SEQUENCE [LARGE SCALE GENOMIC DNA]</scope>
    <source>
        <strain evidence="1">DG_78</strain>
    </source>
</reference>
<protein>
    <submittedName>
        <fullName evidence="1">Uncharacterized protein</fullName>
    </submittedName>
</protein>
<evidence type="ECO:0000313" key="2">
    <source>
        <dbReference type="Proteomes" id="UP000051012"/>
    </source>
</evidence>
<proteinExistence type="predicted"/>
<organism evidence="1 2">
    <name type="scientific">candidate division TA06 bacterium DG_78</name>
    <dbReference type="NCBI Taxonomy" id="1703772"/>
    <lineage>
        <taxon>Bacteria</taxon>
        <taxon>Bacteria division TA06</taxon>
    </lineage>
</organism>
<sequence>MIVLFVLCFAFTDLESLYVRGDYETVIEQAPLVLLDTTLANAEIVEINKFYAYSLAIMGKKEAAMKVFYQLLDLKPDFMPDPVTVSPKITNIFNEAKNKKLLTMPIIRPLKDTIYIERKIPFTMLIPGVSQIQRDKKVKGFTILATEILSLTGLAISQYNYSKYHDEYLAAEDPQVINDKYEICNAWYKKRTIFISTSIIIWLYNLVDVLYFQ</sequence>
<dbReference type="AlphaFoldDB" id="A0A0S7YFD7"/>
<name>A0A0S7YFD7_UNCT6</name>
<dbReference type="Proteomes" id="UP000051012">
    <property type="component" value="Unassembled WGS sequence"/>
</dbReference>
<accession>A0A0S7YFD7</accession>
<gene>
    <name evidence="1" type="ORF">AMJ52_03615</name>
</gene>
<dbReference type="EMBL" id="LJNI01000032">
    <property type="protein sequence ID" value="KPJ73480.1"/>
    <property type="molecule type" value="Genomic_DNA"/>
</dbReference>
<evidence type="ECO:0000313" key="1">
    <source>
        <dbReference type="EMBL" id="KPJ73480.1"/>
    </source>
</evidence>